<dbReference type="GO" id="GO:0004197">
    <property type="term" value="F:cysteine-type endopeptidase activity"/>
    <property type="evidence" value="ECO:0007669"/>
    <property type="project" value="InterPro"/>
</dbReference>
<protein>
    <submittedName>
        <fullName evidence="6">Formylglycine-generating enzyme, required for sulfatase activity, contains SUMF1/FGE domain</fullName>
    </submittedName>
</protein>
<dbReference type="InterPro" id="IPR018247">
    <property type="entry name" value="EF_Hand_1_Ca_BS"/>
</dbReference>
<dbReference type="Pfam" id="PF00656">
    <property type="entry name" value="Peptidase_C14"/>
    <property type="match status" value="1"/>
</dbReference>
<organism evidence="6">
    <name type="scientific">Candidatus Kentrum sp. FM</name>
    <dbReference type="NCBI Taxonomy" id="2126340"/>
    <lineage>
        <taxon>Bacteria</taxon>
        <taxon>Pseudomonadati</taxon>
        <taxon>Pseudomonadota</taxon>
        <taxon>Gammaproteobacteria</taxon>
        <taxon>Candidatus Kentrum</taxon>
    </lineage>
</organism>
<evidence type="ECO:0000256" key="1">
    <source>
        <dbReference type="SAM" id="MobiDB-lite"/>
    </source>
</evidence>
<dbReference type="SUPFAM" id="SSF56436">
    <property type="entry name" value="C-type lectin-like"/>
    <property type="match status" value="1"/>
</dbReference>
<dbReference type="EMBL" id="CAADFL010000127">
    <property type="protein sequence ID" value="VFK10047.1"/>
    <property type="molecule type" value="Genomic_DNA"/>
</dbReference>
<evidence type="ECO:0000313" key="7">
    <source>
        <dbReference type="EMBL" id="VFK10047.1"/>
    </source>
</evidence>
<dbReference type="GO" id="GO:0120147">
    <property type="term" value="F:formylglycine-generating oxidase activity"/>
    <property type="evidence" value="ECO:0007669"/>
    <property type="project" value="TreeGrafter"/>
</dbReference>
<dbReference type="GO" id="GO:0006508">
    <property type="term" value="P:proteolysis"/>
    <property type="evidence" value="ECO:0007669"/>
    <property type="project" value="InterPro"/>
</dbReference>
<evidence type="ECO:0000259" key="3">
    <source>
        <dbReference type="Pfam" id="PF03781"/>
    </source>
</evidence>
<sequence>MPITYSLLPKTRPGAWRLLVGLVTVLGLLLSLSAVAVPDNKGVAVVRMQTGEELFRYGKSYALLIGVGDYRWRGGWADLNAIPKELDRVEQALKAVGFQKVVRVDDPDEDELRAAFEKFKDDYGFDENNRLLFFFAGHGHTTRDGAGYLVPRDAPNPDTKGEAAFLRKALPMTWILAWAREIKARHALFLFDSCFSGSVFRERTLPKEPPRITRLTARPVRQFITAGSANEPVPAKGVFAPAFADAIAHGKGDLNGDGYVTGMELGVHLEAEVSKYTRQTPQFGKIDEYRLSQGDFVFVLDKQGVAGEPRKVDRLGRSPPVATPTMGSSAEQDFWNSIEQSKDPDEYRAYLEQYPNGSFAPLARTRIRKFAEQPAGGVGVRPEGSPQPTARPVTPGQLVVRSNVSGDTVYLDDKAVGPTGPGAHELAPGEYTIRVEKEGFEPFEAKVTLAAGEEETVQARLAAKTFAPGQSFRDRLDDGSSGPEMVSIPGGCFQMGSPTSEKGRDGDERQHRVCVEGFALGKYEVTFAEYDRFARATGRKLPGDADWGRGRRPVIHVSWEDATAYAEWLSRESGKKYRLPTEAEWEYAARAGTKTAFSTGNCIHTDEINYDGNYDYAGCGAKTGVYRRKTVPVGSLPANPWGLHEVHGNVWEWSCSLYKNPYDGNEQRCVSKGVDGKRVVRGGGWLGIPWYLRSANRNRNSTGKANFVAGFRIARVF</sequence>
<dbReference type="Gene3D" id="2.60.40.1120">
    <property type="entry name" value="Carboxypeptidase-like, regulatory domain"/>
    <property type="match status" value="1"/>
</dbReference>
<dbReference type="PROSITE" id="PS00018">
    <property type="entry name" value="EF_HAND_1"/>
    <property type="match status" value="1"/>
</dbReference>
<dbReference type="AlphaFoldDB" id="A0A450SL60"/>
<dbReference type="InterPro" id="IPR011600">
    <property type="entry name" value="Pept_C14_caspase"/>
</dbReference>
<dbReference type="SUPFAM" id="SSF52129">
    <property type="entry name" value="Caspase-like"/>
    <property type="match status" value="1"/>
</dbReference>
<accession>A0A450SL60</accession>
<dbReference type="Pfam" id="PF03781">
    <property type="entry name" value="FGE-sulfatase"/>
    <property type="match status" value="1"/>
</dbReference>
<dbReference type="InterPro" id="IPR042095">
    <property type="entry name" value="SUMF_sf"/>
</dbReference>
<reference evidence="6" key="1">
    <citation type="submission" date="2019-02" db="EMBL/GenBank/DDBJ databases">
        <authorList>
            <person name="Gruber-Vodicka R. H."/>
            <person name="Seah K. B. B."/>
        </authorList>
    </citation>
    <scope>NUCLEOTIDE SEQUENCE</scope>
    <source>
        <strain evidence="6">BECK_BZ163</strain>
        <strain evidence="7">BECK_BZ164</strain>
        <strain evidence="5">BECK_BZ165</strain>
    </source>
</reference>
<dbReference type="EMBL" id="CAADEZ010000130">
    <property type="protein sequence ID" value="VFJ54353.1"/>
    <property type="molecule type" value="Genomic_DNA"/>
</dbReference>
<proteinExistence type="predicted"/>
<evidence type="ECO:0000259" key="4">
    <source>
        <dbReference type="Pfam" id="PF08308"/>
    </source>
</evidence>
<dbReference type="EMBL" id="CAADFA010000036">
    <property type="protein sequence ID" value="VFJ46266.1"/>
    <property type="molecule type" value="Genomic_DNA"/>
</dbReference>
<evidence type="ECO:0000313" key="5">
    <source>
        <dbReference type="EMBL" id="VFJ46266.1"/>
    </source>
</evidence>
<feature type="domain" description="PEGA" evidence="4">
    <location>
        <begin position="396"/>
        <end position="462"/>
    </location>
</feature>
<dbReference type="PANTHER" id="PTHR23150:SF35">
    <property type="entry name" value="BLL6746 PROTEIN"/>
    <property type="match status" value="1"/>
</dbReference>
<name>A0A450SL60_9GAMM</name>
<feature type="domain" description="Peptidase C14 caspase" evidence="2">
    <location>
        <begin position="60"/>
        <end position="206"/>
    </location>
</feature>
<evidence type="ECO:0000259" key="2">
    <source>
        <dbReference type="Pfam" id="PF00656"/>
    </source>
</evidence>
<evidence type="ECO:0000313" key="6">
    <source>
        <dbReference type="EMBL" id="VFJ54353.1"/>
    </source>
</evidence>
<feature type="region of interest" description="Disordered" evidence="1">
    <location>
        <begin position="310"/>
        <end position="330"/>
    </location>
</feature>
<dbReference type="InterPro" id="IPR051043">
    <property type="entry name" value="Sulfatase_Mod_Factor_Kinase"/>
</dbReference>
<feature type="domain" description="Sulfatase-modifying factor enzyme-like" evidence="3">
    <location>
        <begin position="482"/>
        <end position="715"/>
    </location>
</feature>
<dbReference type="Pfam" id="PF08308">
    <property type="entry name" value="PEGA"/>
    <property type="match status" value="1"/>
</dbReference>
<dbReference type="Gene3D" id="3.40.50.1460">
    <property type="match status" value="1"/>
</dbReference>
<dbReference type="PANTHER" id="PTHR23150">
    <property type="entry name" value="SULFATASE MODIFYING FACTOR 1, 2"/>
    <property type="match status" value="1"/>
</dbReference>
<dbReference type="InterPro" id="IPR005532">
    <property type="entry name" value="SUMF_dom"/>
</dbReference>
<dbReference type="InterPro" id="IPR016187">
    <property type="entry name" value="CTDL_fold"/>
</dbReference>
<dbReference type="InterPro" id="IPR029030">
    <property type="entry name" value="Caspase-like_dom_sf"/>
</dbReference>
<feature type="region of interest" description="Disordered" evidence="1">
    <location>
        <begin position="374"/>
        <end position="396"/>
    </location>
</feature>
<dbReference type="InterPro" id="IPR013229">
    <property type="entry name" value="PEGA"/>
</dbReference>
<gene>
    <name evidence="6" type="ORF">BECKFM1743A_GA0114220_101302</name>
    <name evidence="7" type="ORF">BECKFM1743B_GA0114221_101275</name>
    <name evidence="5" type="ORF">BECKFM1743C_GA0114222_100362</name>
</gene>
<dbReference type="Gene3D" id="3.90.1580.10">
    <property type="entry name" value="paralog of FGE (formylglycine-generating enzyme)"/>
    <property type="match status" value="1"/>
</dbReference>